<evidence type="ECO:0000313" key="3">
    <source>
        <dbReference type="Proteomes" id="UP000268033"/>
    </source>
</evidence>
<dbReference type="InterPro" id="IPR058548">
    <property type="entry name" value="MlaB-like_STAS"/>
</dbReference>
<dbReference type="SUPFAM" id="SSF52091">
    <property type="entry name" value="SpoIIaa-like"/>
    <property type="match status" value="1"/>
</dbReference>
<dbReference type="STRING" id="584787.GCA_001247655_01072"/>
<keyword evidence="3" id="KW-1185">Reference proteome</keyword>
<dbReference type="EMBL" id="RJUL01000006">
    <property type="protein sequence ID" value="ROQ24814.1"/>
    <property type="molecule type" value="Genomic_DNA"/>
</dbReference>
<accession>A0A3N1NY94</accession>
<evidence type="ECO:0000313" key="2">
    <source>
        <dbReference type="EMBL" id="ROQ24814.1"/>
    </source>
</evidence>
<dbReference type="Proteomes" id="UP000268033">
    <property type="component" value="Unassembled WGS sequence"/>
</dbReference>
<feature type="domain" description="MlaB-like STAS" evidence="1">
    <location>
        <begin position="4"/>
        <end position="75"/>
    </location>
</feature>
<dbReference type="RefSeq" id="WP_123421732.1">
    <property type="nucleotide sequence ID" value="NZ_JBLXAC010000008.1"/>
</dbReference>
<dbReference type="Pfam" id="PF13466">
    <property type="entry name" value="STAS_2"/>
    <property type="match status" value="1"/>
</dbReference>
<organism evidence="2 3">
    <name type="scientific">Gallaecimonas pentaromativorans</name>
    <dbReference type="NCBI Taxonomy" id="584787"/>
    <lineage>
        <taxon>Bacteria</taxon>
        <taxon>Pseudomonadati</taxon>
        <taxon>Pseudomonadota</taxon>
        <taxon>Gammaproteobacteria</taxon>
        <taxon>Enterobacterales</taxon>
        <taxon>Gallaecimonadaceae</taxon>
        <taxon>Gallaecimonas</taxon>
    </lineage>
</organism>
<proteinExistence type="predicted"/>
<name>A0A3N1NY94_9GAMM</name>
<evidence type="ECO:0000259" key="1">
    <source>
        <dbReference type="Pfam" id="PF13466"/>
    </source>
</evidence>
<gene>
    <name evidence="2" type="ORF">EDC28_10661</name>
</gene>
<sequence>MERISLPQRLTVAQTPELWGSWKGFQKQELVVDVKDVHQVDVAGLQLLLKLKLANQLTWEAHSDALYQAASLAGVEAMLALPGQQEGQS</sequence>
<protein>
    <submittedName>
        <fullName evidence="2">STAS domain-containing protein</fullName>
    </submittedName>
</protein>
<dbReference type="InterPro" id="IPR036513">
    <property type="entry name" value="STAS_dom_sf"/>
</dbReference>
<comment type="caution">
    <text evidence="2">The sequence shown here is derived from an EMBL/GenBank/DDBJ whole genome shotgun (WGS) entry which is preliminary data.</text>
</comment>
<reference evidence="2 3" key="1">
    <citation type="submission" date="2018-11" db="EMBL/GenBank/DDBJ databases">
        <title>Genomic Encyclopedia of Type Strains, Phase IV (KMG-IV): sequencing the most valuable type-strain genomes for metagenomic binning, comparative biology and taxonomic classification.</title>
        <authorList>
            <person name="Goeker M."/>
        </authorList>
    </citation>
    <scope>NUCLEOTIDE SEQUENCE [LARGE SCALE GENOMIC DNA]</scope>
    <source>
        <strain evidence="2 3">DSM 21945</strain>
    </source>
</reference>
<dbReference type="AlphaFoldDB" id="A0A3N1NY94"/>